<name>A0A0C4Y748_9BURK</name>
<dbReference type="AlphaFoldDB" id="A0A0C4Y748"/>
<dbReference type="STRING" id="68895.RR42_m1454"/>
<organism evidence="1 2">
    <name type="scientific">Cupriavidus basilensis</name>
    <dbReference type="NCBI Taxonomy" id="68895"/>
    <lineage>
        <taxon>Bacteria</taxon>
        <taxon>Pseudomonadati</taxon>
        <taxon>Pseudomonadota</taxon>
        <taxon>Betaproteobacteria</taxon>
        <taxon>Burkholderiales</taxon>
        <taxon>Burkholderiaceae</taxon>
        <taxon>Cupriavidus</taxon>
    </lineage>
</organism>
<evidence type="ECO:0000313" key="1">
    <source>
        <dbReference type="EMBL" id="AJG18855.1"/>
    </source>
</evidence>
<accession>A0A0C4Y748</accession>
<sequence length="82" mass="9111">MTQQAIQIAAKLYEVRDTIKRLLGDRYRERMDELGSALQKIAARKGKDVLMTAKEICSDPGMTGMEIGQIMAAAVELLEPTQ</sequence>
<gene>
    <name evidence="1" type="ORF">RR42_m1454</name>
</gene>
<dbReference type="RefSeq" id="WP_043345179.1">
    <property type="nucleotide sequence ID" value="NZ_CP010536.1"/>
</dbReference>
<keyword evidence="2" id="KW-1185">Reference proteome</keyword>
<dbReference type="KEGG" id="cbw:RR42_m1454"/>
<protein>
    <submittedName>
        <fullName evidence="1">Uncharacterized protein</fullName>
    </submittedName>
</protein>
<evidence type="ECO:0000313" key="2">
    <source>
        <dbReference type="Proteomes" id="UP000031843"/>
    </source>
</evidence>
<dbReference type="Proteomes" id="UP000031843">
    <property type="component" value="Chromosome main"/>
</dbReference>
<proteinExistence type="predicted"/>
<reference evidence="1 2" key="1">
    <citation type="journal article" date="2015" name="Genome Announc.">
        <title>Complete Genome Sequence of Cupriavidus basilensis 4G11, Isolated from the Oak Ridge Field Research Center Site.</title>
        <authorList>
            <person name="Ray J."/>
            <person name="Waters R.J."/>
            <person name="Skerker J.M."/>
            <person name="Kuehl J.V."/>
            <person name="Price M.N."/>
            <person name="Huang J."/>
            <person name="Chakraborty R."/>
            <person name="Arkin A.P."/>
            <person name="Deutschbauer A."/>
        </authorList>
    </citation>
    <scope>NUCLEOTIDE SEQUENCE [LARGE SCALE GENOMIC DNA]</scope>
    <source>
        <strain evidence="1">4G11</strain>
    </source>
</reference>
<dbReference type="EMBL" id="CP010536">
    <property type="protein sequence ID" value="AJG18855.1"/>
    <property type="molecule type" value="Genomic_DNA"/>
</dbReference>